<gene>
    <name evidence="1" type="ORF">B0H15DRAFT_803564</name>
</gene>
<evidence type="ECO:0000313" key="1">
    <source>
        <dbReference type="EMBL" id="KAJ7081551.1"/>
    </source>
</evidence>
<keyword evidence="2" id="KW-1185">Reference proteome</keyword>
<protein>
    <submittedName>
        <fullName evidence="1">Uncharacterized protein</fullName>
    </submittedName>
</protein>
<dbReference type="EMBL" id="JARJCN010000049">
    <property type="protein sequence ID" value="KAJ7081551.1"/>
    <property type="molecule type" value="Genomic_DNA"/>
</dbReference>
<reference evidence="1" key="1">
    <citation type="submission" date="2023-03" db="EMBL/GenBank/DDBJ databases">
        <title>Massive genome expansion in bonnet fungi (Mycena s.s.) driven by repeated elements and novel gene families across ecological guilds.</title>
        <authorList>
            <consortium name="Lawrence Berkeley National Laboratory"/>
            <person name="Harder C.B."/>
            <person name="Miyauchi S."/>
            <person name="Viragh M."/>
            <person name="Kuo A."/>
            <person name="Thoen E."/>
            <person name="Andreopoulos B."/>
            <person name="Lu D."/>
            <person name="Skrede I."/>
            <person name="Drula E."/>
            <person name="Henrissat B."/>
            <person name="Morin E."/>
            <person name="Kohler A."/>
            <person name="Barry K."/>
            <person name="LaButti K."/>
            <person name="Morin E."/>
            <person name="Salamov A."/>
            <person name="Lipzen A."/>
            <person name="Mereny Z."/>
            <person name="Hegedus B."/>
            <person name="Baldrian P."/>
            <person name="Stursova M."/>
            <person name="Weitz H."/>
            <person name="Taylor A."/>
            <person name="Grigoriev I.V."/>
            <person name="Nagy L.G."/>
            <person name="Martin F."/>
            <person name="Kauserud H."/>
        </authorList>
    </citation>
    <scope>NUCLEOTIDE SEQUENCE</scope>
    <source>
        <strain evidence="1">CBHHK173m</strain>
    </source>
</reference>
<evidence type="ECO:0000313" key="2">
    <source>
        <dbReference type="Proteomes" id="UP001222325"/>
    </source>
</evidence>
<dbReference type="AlphaFoldDB" id="A0AAD6TVV9"/>
<organism evidence="1 2">
    <name type="scientific">Mycena belliarum</name>
    <dbReference type="NCBI Taxonomy" id="1033014"/>
    <lineage>
        <taxon>Eukaryota</taxon>
        <taxon>Fungi</taxon>
        <taxon>Dikarya</taxon>
        <taxon>Basidiomycota</taxon>
        <taxon>Agaricomycotina</taxon>
        <taxon>Agaricomycetes</taxon>
        <taxon>Agaricomycetidae</taxon>
        <taxon>Agaricales</taxon>
        <taxon>Marasmiineae</taxon>
        <taxon>Mycenaceae</taxon>
        <taxon>Mycena</taxon>
    </lineage>
</organism>
<dbReference type="Proteomes" id="UP001222325">
    <property type="component" value="Unassembled WGS sequence"/>
</dbReference>
<proteinExistence type="predicted"/>
<accession>A0AAD6TVV9</accession>
<sequence length="264" mass="29574">MPAAAPRALAVEFDHRRATSAFPALSPESGPGFLLFINHDDDLAQRPFEGPSNNVGIQLDVNSQFIEFGSRIEAPSHKLVGVLPAPLLARSLDPNLDFLAKGLELLQLTCPFALKTSLLCSNGFNWQATSFSRDAAAMLTAIQLKVQLDPKRPILCLFCSVGRFQDLTTMLDQLIGAHSRTPLLYYTSHTSTDLSGRTQDPLLYLTLDYRRAVYSSLWANYWPSFFGLTSTQYKGEAMPAYTKYPEIPRLWHFAPRYYWFTLSG</sequence>
<comment type="caution">
    <text evidence="1">The sequence shown here is derived from an EMBL/GenBank/DDBJ whole genome shotgun (WGS) entry which is preliminary data.</text>
</comment>
<name>A0AAD6TVV9_9AGAR</name>